<sequence>MSRIYDNTALLNKPVHNEKLSSTWDPLVHQSGHGVILEGAVVDMSRHVITDVNNRKERYNVLYIKPSRIHCRKYDSKGNEIEPNFSDTRKVNTGYLMSSFKVEAKGETDCLNERQLSDIVNKDQLVKVTAKHCPSQAFAFWISEAEMDKTELEPGREIRLKTKGDGPFIFSFAKLDGGTVTKCNFAGDENAGASWTEKIMANKADQENTGKSGGQCEGADDEEWLTRKKPVQLTFARSQSSLSLSSKCGLRTVRKDSGMSSRVHHKKQRLQIYACCFAKFYFYNLK</sequence>
<dbReference type="Pfam" id="PF10574">
    <property type="entry name" value="UPF0552"/>
    <property type="match status" value="1"/>
</dbReference>
<reference evidence="3" key="2">
    <citation type="submission" date="2025-09" db="UniProtKB">
        <authorList>
            <consortium name="Ensembl"/>
        </authorList>
    </citation>
    <scope>IDENTIFICATION</scope>
</reference>
<evidence type="ECO:0000256" key="2">
    <source>
        <dbReference type="ARBA" id="ARBA00019314"/>
    </source>
</evidence>
<evidence type="ECO:0000313" key="4">
    <source>
        <dbReference type="Proteomes" id="UP001108240"/>
    </source>
</evidence>
<proteinExistence type="inferred from homology"/>
<keyword evidence="4" id="KW-1185">Reference proteome</keyword>
<evidence type="ECO:0000256" key="1">
    <source>
        <dbReference type="ARBA" id="ARBA00008453"/>
    </source>
</evidence>
<dbReference type="InterPro" id="IPR018889">
    <property type="entry name" value="Arpin"/>
</dbReference>
<dbReference type="PANTHER" id="PTHR31199">
    <property type="entry name" value="ARPIN"/>
    <property type="match status" value="1"/>
</dbReference>
<dbReference type="GO" id="GO:0051126">
    <property type="term" value="P:negative regulation of actin nucleation"/>
    <property type="evidence" value="ECO:0007669"/>
    <property type="project" value="InterPro"/>
</dbReference>
<accession>A0A8C1HFU6</accession>
<name>A0A8C1HFU6_CYPCA</name>
<protein>
    <recommendedName>
        <fullName evidence="2">Arpin</fullName>
    </recommendedName>
</protein>
<dbReference type="Proteomes" id="UP001108240">
    <property type="component" value="Unplaced"/>
</dbReference>
<comment type="similarity">
    <text evidence="1">Belongs to the Arpin family.</text>
</comment>
<dbReference type="GeneTree" id="ENSGT00530000064251"/>
<organism evidence="3 4">
    <name type="scientific">Cyprinus carpio carpio</name>
    <dbReference type="NCBI Taxonomy" id="630221"/>
    <lineage>
        <taxon>Eukaryota</taxon>
        <taxon>Metazoa</taxon>
        <taxon>Chordata</taxon>
        <taxon>Craniata</taxon>
        <taxon>Vertebrata</taxon>
        <taxon>Euteleostomi</taxon>
        <taxon>Actinopterygii</taxon>
        <taxon>Neopterygii</taxon>
        <taxon>Teleostei</taxon>
        <taxon>Ostariophysi</taxon>
        <taxon>Cypriniformes</taxon>
        <taxon>Cyprinidae</taxon>
        <taxon>Cyprininae</taxon>
        <taxon>Cyprinus</taxon>
    </lineage>
</organism>
<dbReference type="Ensembl" id="ENSCCRT00000051289.2">
    <property type="protein sequence ID" value="ENSCCRP00000047336.2"/>
    <property type="gene ID" value="ENSCCRG00000071497.1"/>
</dbReference>
<evidence type="ECO:0000313" key="3">
    <source>
        <dbReference type="Ensembl" id="ENSCCRP00000047336.2"/>
    </source>
</evidence>
<reference evidence="3" key="1">
    <citation type="submission" date="2025-08" db="UniProtKB">
        <authorList>
            <consortium name="Ensembl"/>
        </authorList>
    </citation>
    <scope>IDENTIFICATION</scope>
</reference>
<dbReference type="AlphaFoldDB" id="A0A8C1HFU6"/>
<dbReference type="PANTHER" id="PTHR31199:SF1">
    <property type="entry name" value="ARPIN"/>
    <property type="match status" value="1"/>
</dbReference>